<keyword evidence="2" id="KW-0472">Membrane</keyword>
<keyword evidence="5" id="KW-1185">Reference proteome</keyword>
<dbReference type="PROSITE" id="PS50966">
    <property type="entry name" value="ZF_SWIM"/>
    <property type="match status" value="1"/>
</dbReference>
<keyword evidence="1" id="KW-0863">Zinc-finger</keyword>
<evidence type="ECO:0000256" key="1">
    <source>
        <dbReference type="PROSITE-ProRule" id="PRU00325"/>
    </source>
</evidence>
<proteinExistence type="predicted"/>
<dbReference type="EMBL" id="JALJOT010000003">
    <property type="protein sequence ID" value="KAK9916865.1"/>
    <property type="molecule type" value="Genomic_DNA"/>
</dbReference>
<dbReference type="InterPro" id="IPR007527">
    <property type="entry name" value="Znf_SWIM"/>
</dbReference>
<evidence type="ECO:0000259" key="3">
    <source>
        <dbReference type="PROSITE" id="PS50966"/>
    </source>
</evidence>
<dbReference type="PANTHER" id="PTHR28498:SF1">
    <property type="entry name" value="ZINC FINGER SWIM DOMAIN-CONTAINING PROTEIN 7"/>
    <property type="match status" value="1"/>
</dbReference>
<keyword evidence="2" id="KW-1133">Transmembrane helix</keyword>
<gene>
    <name evidence="4" type="ORF">WJX75_008101</name>
</gene>
<evidence type="ECO:0000313" key="4">
    <source>
        <dbReference type="EMBL" id="KAK9916865.1"/>
    </source>
</evidence>
<name>A0ABR2YYP4_9CHLO</name>
<organism evidence="4 5">
    <name type="scientific">Coccomyxa subellipsoidea</name>
    <dbReference type="NCBI Taxonomy" id="248742"/>
    <lineage>
        <taxon>Eukaryota</taxon>
        <taxon>Viridiplantae</taxon>
        <taxon>Chlorophyta</taxon>
        <taxon>core chlorophytes</taxon>
        <taxon>Trebouxiophyceae</taxon>
        <taxon>Trebouxiophyceae incertae sedis</taxon>
        <taxon>Coccomyxaceae</taxon>
        <taxon>Coccomyxa</taxon>
    </lineage>
</organism>
<feature type="transmembrane region" description="Helical" evidence="2">
    <location>
        <begin position="183"/>
        <end position="205"/>
    </location>
</feature>
<reference evidence="4 5" key="1">
    <citation type="journal article" date="2024" name="Nat. Commun.">
        <title>Phylogenomics reveals the evolutionary origins of lichenization in chlorophyte algae.</title>
        <authorList>
            <person name="Puginier C."/>
            <person name="Libourel C."/>
            <person name="Otte J."/>
            <person name="Skaloud P."/>
            <person name="Haon M."/>
            <person name="Grisel S."/>
            <person name="Petersen M."/>
            <person name="Berrin J.G."/>
            <person name="Delaux P.M."/>
            <person name="Dal Grande F."/>
            <person name="Keller J."/>
        </authorList>
    </citation>
    <scope>NUCLEOTIDE SEQUENCE [LARGE SCALE GENOMIC DNA]</scope>
    <source>
        <strain evidence="4 5">SAG 216-7</strain>
    </source>
</reference>
<accession>A0ABR2YYP4</accession>
<feature type="domain" description="SWIM-type" evidence="3">
    <location>
        <begin position="73"/>
        <end position="120"/>
    </location>
</feature>
<protein>
    <recommendedName>
        <fullName evidence="3">SWIM-type domain-containing protein</fullName>
    </recommendedName>
</protein>
<dbReference type="PANTHER" id="PTHR28498">
    <property type="entry name" value="ZINC FINGER SWIM DOMAIN-CONTAINING PROTEIN 7"/>
    <property type="match status" value="1"/>
</dbReference>
<comment type="caution">
    <text evidence="4">The sequence shown here is derived from an EMBL/GenBank/DDBJ whole genome shotgun (WGS) entry which is preliminary data.</text>
</comment>
<evidence type="ECO:0000256" key="2">
    <source>
        <dbReference type="SAM" id="Phobius"/>
    </source>
</evidence>
<evidence type="ECO:0000313" key="5">
    <source>
        <dbReference type="Proteomes" id="UP001491310"/>
    </source>
</evidence>
<keyword evidence="1" id="KW-0862">Zinc</keyword>
<keyword evidence="1" id="KW-0479">Metal-binding</keyword>
<dbReference type="Proteomes" id="UP001491310">
    <property type="component" value="Unassembled WGS sequence"/>
</dbReference>
<keyword evidence="2" id="KW-0812">Transmembrane</keyword>
<sequence>MLDEPIPSVTSVAEEIFQDIERTSEASGSPIITPDQLSRLNFLFEKIFSRALQVLEKGHVKCYIAERSQRKVFQVRGSRPSDQYIVFPRHYCSCQAFLYVVVGHDNPLCKHQLAARLAQALHRSHNITVSDEIVGRGRMSKAKMVAVQDIHDTAVFGRAHALTGMEKAQSLMPHSTMHMPSKATVVTCIVVLHVVALTYLLYALYTAQRRAAQKAQKAREAPRKVNCVYEWASLAIPRQNIRIPLGITKA</sequence>